<accession>A0ABR3VAP3</accession>
<evidence type="ECO:0000256" key="1">
    <source>
        <dbReference type="SAM" id="MobiDB-lite"/>
    </source>
</evidence>
<reference evidence="2 3" key="1">
    <citation type="journal article" date="2024" name="Commun. Biol.">
        <title>Comparative genomic analysis of thermophilic fungi reveals convergent evolutionary adaptations and gene losses.</title>
        <authorList>
            <person name="Steindorff A.S."/>
            <person name="Aguilar-Pontes M.V."/>
            <person name="Robinson A.J."/>
            <person name="Andreopoulos B."/>
            <person name="LaButti K."/>
            <person name="Kuo A."/>
            <person name="Mondo S."/>
            <person name="Riley R."/>
            <person name="Otillar R."/>
            <person name="Haridas S."/>
            <person name="Lipzen A."/>
            <person name="Grimwood J."/>
            <person name="Schmutz J."/>
            <person name="Clum A."/>
            <person name="Reid I.D."/>
            <person name="Moisan M.C."/>
            <person name="Butler G."/>
            <person name="Nguyen T.T.M."/>
            <person name="Dewar K."/>
            <person name="Conant G."/>
            <person name="Drula E."/>
            <person name="Henrissat B."/>
            <person name="Hansel C."/>
            <person name="Singer S."/>
            <person name="Hutchinson M.I."/>
            <person name="de Vries R.P."/>
            <person name="Natvig D.O."/>
            <person name="Powell A.J."/>
            <person name="Tsang A."/>
            <person name="Grigoriev I.V."/>
        </authorList>
    </citation>
    <scope>NUCLEOTIDE SEQUENCE [LARGE SCALE GENOMIC DNA]</scope>
    <source>
        <strain evidence="2 3">ATCC 24622</strain>
    </source>
</reference>
<protein>
    <submittedName>
        <fullName evidence="2">Uncharacterized protein</fullName>
    </submittedName>
</protein>
<proteinExistence type="predicted"/>
<feature type="region of interest" description="Disordered" evidence="1">
    <location>
        <begin position="1"/>
        <end position="39"/>
    </location>
</feature>
<comment type="caution">
    <text evidence="2">The sequence shown here is derived from an EMBL/GenBank/DDBJ whole genome shotgun (WGS) entry which is preliminary data.</text>
</comment>
<organism evidence="2 3">
    <name type="scientific">Phialemonium thermophilum</name>
    <dbReference type="NCBI Taxonomy" id="223376"/>
    <lineage>
        <taxon>Eukaryota</taxon>
        <taxon>Fungi</taxon>
        <taxon>Dikarya</taxon>
        <taxon>Ascomycota</taxon>
        <taxon>Pezizomycotina</taxon>
        <taxon>Sordariomycetes</taxon>
        <taxon>Sordariomycetidae</taxon>
        <taxon>Cephalothecales</taxon>
        <taxon>Cephalothecaceae</taxon>
        <taxon>Phialemonium</taxon>
    </lineage>
</organism>
<dbReference type="InterPro" id="IPR013780">
    <property type="entry name" value="Glyco_hydro_b"/>
</dbReference>
<evidence type="ECO:0000313" key="2">
    <source>
        <dbReference type="EMBL" id="KAL1838777.1"/>
    </source>
</evidence>
<gene>
    <name evidence="2" type="ORF">VTK73DRAFT_4241</name>
</gene>
<dbReference type="Gene3D" id="2.60.40.1180">
    <property type="entry name" value="Golgi alpha-mannosidase II"/>
    <property type="match status" value="1"/>
</dbReference>
<name>A0ABR3VAP3_9PEZI</name>
<dbReference type="EMBL" id="JAZHXJ010002427">
    <property type="protein sequence ID" value="KAL1838777.1"/>
    <property type="molecule type" value="Genomic_DNA"/>
</dbReference>
<feature type="compositionally biased region" description="Polar residues" evidence="1">
    <location>
        <begin position="1"/>
        <end position="14"/>
    </location>
</feature>
<keyword evidence="3" id="KW-1185">Reference proteome</keyword>
<feature type="compositionally biased region" description="Basic residues" evidence="1">
    <location>
        <begin position="16"/>
        <end position="33"/>
    </location>
</feature>
<evidence type="ECO:0000313" key="3">
    <source>
        <dbReference type="Proteomes" id="UP001586593"/>
    </source>
</evidence>
<dbReference type="Proteomes" id="UP001586593">
    <property type="component" value="Unassembled WGS sequence"/>
</dbReference>
<sequence length="123" mass="13594">MENSTLSPLNQPLNRLSRHHPRHRAGQPARRRQITPGEGDVVRFTQTPSAFYITTLAAPNATLDIASPVPYQHGDRVTVVGGSKSGAVVPSQLLRNGTLRLQVSEEIQKADQYAWVFKIALDR</sequence>